<organism evidence="2 3">
    <name type="scientific">Paraglomus occultum</name>
    <dbReference type="NCBI Taxonomy" id="144539"/>
    <lineage>
        <taxon>Eukaryota</taxon>
        <taxon>Fungi</taxon>
        <taxon>Fungi incertae sedis</taxon>
        <taxon>Mucoromycota</taxon>
        <taxon>Glomeromycotina</taxon>
        <taxon>Glomeromycetes</taxon>
        <taxon>Paraglomerales</taxon>
        <taxon>Paraglomeraceae</taxon>
        <taxon>Paraglomus</taxon>
    </lineage>
</organism>
<dbReference type="AlphaFoldDB" id="A0A9N9GBF5"/>
<evidence type="ECO:0000313" key="3">
    <source>
        <dbReference type="Proteomes" id="UP000789572"/>
    </source>
</evidence>
<feature type="compositionally biased region" description="Basic and acidic residues" evidence="1">
    <location>
        <begin position="230"/>
        <end position="248"/>
    </location>
</feature>
<gene>
    <name evidence="2" type="ORF">POCULU_LOCUS7334</name>
</gene>
<accession>A0A9N9GBF5</accession>
<dbReference type="Proteomes" id="UP000789572">
    <property type="component" value="Unassembled WGS sequence"/>
</dbReference>
<evidence type="ECO:0000313" key="2">
    <source>
        <dbReference type="EMBL" id="CAG8598325.1"/>
    </source>
</evidence>
<evidence type="ECO:0000256" key="1">
    <source>
        <dbReference type="SAM" id="MobiDB-lite"/>
    </source>
</evidence>
<protein>
    <submittedName>
        <fullName evidence="2">8462_t:CDS:1</fullName>
    </submittedName>
</protein>
<dbReference type="OrthoDB" id="2445127at2759"/>
<name>A0A9N9GBF5_9GLOM</name>
<comment type="caution">
    <text evidence="2">The sequence shown here is derived from an EMBL/GenBank/DDBJ whole genome shotgun (WGS) entry which is preliminary data.</text>
</comment>
<reference evidence="2" key="1">
    <citation type="submission" date="2021-06" db="EMBL/GenBank/DDBJ databases">
        <authorList>
            <person name="Kallberg Y."/>
            <person name="Tangrot J."/>
            <person name="Rosling A."/>
        </authorList>
    </citation>
    <scope>NUCLEOTIDE SEQUENCE</scope>
    <source>
        <strain evidence="2">IA702</strain>
    </source>
</reference>
<keyword evidence="3" id="KW-1185">Reference proteome</keyword>
<sequence>MEMFSHFRRLGASLNLKDIIDGSGSHPTFLQSLNLPATEALAARYKAEWETIRAHNEDTFKKAAMADEQVWRILKTCEEHFETCQQLQSEARQLPKIKAMIEETTDIAVRLKDSLRELDTMINKYVDDEERNRKVQKAQNEFEVQMENYRKRMENSWLFNGSSTGIREEDKLTSLESIDLFTPEDQEALENFLGPGSDDEANETIAGPNVQDGRRTTQPERVLQKIANSPRDHEYRDRLHRPGEIVNK</sequence>
<dbReference type="EMBL" id="CAJVPJ010001627">
    <property type="protein sequence ID" value="CAG8598325.1"/>
    <property type="molecule type" value="Genomic_DNA"/>
</dbReference>
<feature type="region of interest" description="Disordered" evidence="1">
    <location>
        <begin position="194"/>
        <end position="248"/>
    </location>
</feature>
<proteinExistence type="predicted"/>